<dbReference type="Proteomes" id="UP000182063">
    <property type="component" value="Plasmid pHSL1"/>
</dbReference>
<reference evidence="1 2" key="1">
    <citation type="submission" date="2016-11" db="EMBL/GenBank/DDBJ databases">
        <title>Complete Genome Sequence of alachlor-degrading Sphingomonas sp. strain JJ-A5.</title>
        <authorList>
            <person name="Lee H."/>
            <person name="Ka J.-O."/>
        </authorList>
    </citation>
    <scope>NUCLEOTIDE SEQUENCE [LARGE SCALE GENOMIC DNA]</scope>
    <source>
        <strain evidence="1 2">JJ-A5</strain>
        <plasmid evidence="2">phsl1</plasmid>
    </source>
</reference>
<keyword evidence="1" id="KW-0614">Plasmid</keyword>
<dbReference type="OrthoDB" id="7508469at2"/>
<keyword evidence="2" id="KW-1185">Reference proteome</keyword>
<dbReference type="AlphaFoldDB" id="A0A1L4A086"/>
<proteinExistence type="predicted"/>
<accession>A0A1L4A086</accession>
<geneLocation type="plasmid" evidence="2">
    <name>phsl1</name>
</geneLocation>
<evidence type="ECO:0000313" key="1">
    <source>
        <dbReference type="EMBL" id="API61300.1"/>
    </source>
</evidence>
<sequence length="99" mass="10444">MSADIPIATILRINAERTVPIERYEADGAFDRFGYLRDLAEDHGADLAAVIEIADLLGPEEDFDGLVTTIEDAAEGFGFGASLFAGDGAADEAQPGERG</sequence>
<dbReference type="KEGG" id="sphj:BSL82_17815"/>
<evidence type="ECO:0000313" key="2">
    <source>
        <dbReference type="Proteomes" id="UP000182063"/>
    </source>
</evidence>
<name>A0A1L4A086_9SPHN</name>
<dbReference type="EMBL" id="CP018222">
    <property type="protein sequence ID" value="API61300.1"/>
    <property type="molecule type" value="Genomic_DNA"/>
</dbReference>
<gene>
    <name evidence="1" type="ORF">BSL82_17815</name>
</gene>
<protein>
    <submittedName>
        <fullName evidence="1">Uncharacterized protein</fullName>
    </submittedName>
</protein>
<organism evidence="1 2">
    <name type="scientific">Tardibacter chloracetimidivorans</name>
    <dbReference type="NCBI Taxonomy" id="1921510"/>
    <lineage>
        <taxon>Bacteria</taxon>
        <taxon>Pseudomonadati</taxon>
        <taxon>Pseudomonadota</taxon>
        <taxon>Alphaproteobacteria</taxon>
        <taxon>Sphingomonadales</taxon>
        <taxon>Sphingomonadaceae</taxon>
        <taxon>Tardibacter</taxon>
    </lineage>
</organism>
<dbReference type="RefSeq" id="WP_072598930.1">
    <property type="nucleotide sequence ID" value="NZ_CP018222.1"/>
</dbReference>